<evidence type="ECO:0000313" key="8">
    <source>
        <dbReference type="Proteomes" id="UP000295500"/>
    </source>
</evidence>
<keyword evidence="2 7" id="KW-0645">Protease</keyword>
<evidence type="ECO:0000256" key="1">
    <source>
        <dbReference type="ARBA" id="ARBA00010541"/>
    </source>
</evidence>
<evidence type="ECO:0000256" key="3">
    <source>
        <dbReference type="ARBA" id="ARBA00022801"/>
    </source>
</evidence>
<sequence length="533" mass="54496">MDNWDNNRKTSYGMNFAPKGPKAPETSETPKAPEGPQQSSAENAGAPNFIIQDYSGAESNDRARDGVAASNNANSSSAHGSSSANSSNNAHGNYVNHLDDYIGAGAGSNADHSSGADQNNTNYYWKDDSDSNGYNYGASGGFGGGGNSGFSGNNGPGAGFGRNSGGKTRAGKTAKAKVPMQITKKAFVLVLILCMLVTSALTVGGFYVYGNFFADGTDSATNYSLSSSTETMSYKSIINKVQDSVVSITTESVSTDTWAQNYVTEGAGSGVIIQPNGYIVTCNHVISGASKVTVTLSNKKEYKATVVGTDSSNDVAVLKIKATGLTAATYGNSSKLTVGDQVVAIGNPLGELSNTATTGIISALNRDLTIDGQSMNLLQTDASINPGNSGGALFNSAGNLIGIVVAKSTGSDVEGLGFAIPINKVAKVAKNLIKNGSTSSSSSTTTSGNAVIGVTVYDSSNGVYVQSVTSSKAKAAGIEAGDLLYNVAGTTIDSTDTLKSVLSNHKAGDKVKVIVVRDNQQKSLTVTLSSSSN</sequence>
<dbReference type="Proteomes" id="UP000295500">
    <property type="component" value="Unassembled WGS sequence"/>
</dbReference>
<dbReference type="PROSITE" id="PS50106">
    <property type="entry name" value="PDZ"/>
    <property type="match status" value="1"/>
</dbReference>
<keyword evidence="5" id="KW-0472">Membrane</keyword>
<dbReference type="InterPro" id="IPR001478">
    <property type="entry name" value="PDZ"/>
</dbReference>
<organism evidence="7 8">
    <name type="scientific">Aminicella lysinilytica</name>
    <dbReference type="NCBI Taxonomy" id="433323"/>
    <lineage>
        <taxon>Bacteria</taxon>
        <taxon>Bacillati</taxon>
        <taxon>Bacillota</taxon>
        <taxon>Clostridia</taxon>
        <taxon>Peptostreptococcales</taxon>
        <taxon>Anaerovoracaceae</taxon>
        <taxon>Aminicella</taxon>
    </lineage>
</organism>
<protein>
    <submittedName>
        <fullName evidence="7">Serine protease Do</fullName>
    </submittedName>
</protein>
<dbReference type="Pfam" id="PF13180">
    <property type="entry name" value="PDZ_2"/>
    <property type="match status" value="1"/>
</dbReference>
<dbReference type="Gene3D" id="2.40.10.10">
    <property type="entry name" value="Trypsin-like serine proteases"/>
    <property type="match status" value="2"/>
</dbReference>
<evidence type="ECO:0000313" key="7">
    <source>
        <dbReference type="EMBL" id="TDP51093.1"/>
    </source>
</evidence>
<keyword evidence="5" id="KW-1133">Transmembrane helix</keyword>
<dbReference type="InterPro" id="IPR051201">
    <property type="entry name" value="Chloro_Bact_Ser_Proteases"/>
</dbReference>
<dbReference type="SUPFAM" id="SSF50494">
    <property type="entry name" value="Trypsin-like serine proteases"/>
    <property type="match status" value="1"/>
</dbReference>
<evidence type="ECO:0000256" key="2">
    <source>
        <dbReference type="ARBA" id="ARBA00022670"/>
    </source>
</evidence>
<dbReference type="RefSeq" id="WP_133528976.1">
    <property type="nucleotide sequence ID" value="NZ_SNXO01000032.1"/>
</dbReference>
<dbReference type="Gene3D" id="2.30.42.10">
    <property type="match status" value="1"/>
</dbReference>
<proteinExistence type="inferred from homology"/>
<gene>
    <name evidence="7" type="ORF">EV211_13213</name>
</gene>
<feature type="region of interest" description="Disordered" evidence="4">
    <location>
        <begin position="58"/>
        <end position="92"/>
    </location>
</feature>
<keyword evidence="5" id="KW-0812">Transmembrane</keyword>
<feature type="region of interest" description="Disordered" evidence="4">
    <location>
        <begin position="1"/>
        <end position="46"/>
    </location>
</feature>
<evidence type="ECO:0000256" key="5">
    <source>
        <dbReference type="SAM" id="Phobius"/>
    </source>
</evidence>
<dbReference type="OrthoDB" id="9758917at2"/>
<evidence type="ECO:0000256" key="4">
    <source>
        <dbReference type="SAM" id="MobiDB-lite"/>
    </source>
</evidence>
<feature type="transmembrane region" description="Helical" evidence="5">
    <location>
        <begin position="186"/>
        <end position="209"/>
    </location>
</feature>
<dbReference type="AlphaFoldDB" id="A0A4R6PXM7"/>
<dbReference type="PANTHER" id="PTHR43343">
    <property type="entry name" value="PEPTIDASE S12"/>
    <property type="match status" value="1"/>
</dbReference>
<dbReference type="InterPro" id="IPR043504">
    <property type="entry name" value="Peptidase_S1_PA_chymotrypsin"/>
</dbReference>
<reference evidence="7 8" key="1">
    <citation type="submission" date="2019-03" db="EMBL/GenBank/DDBJ databases">
        <title>Genomic Encyclopedia of Type Strains, Phase IV (KMG-IV): sequencing the most valuable type-strain genomes for metagenomic binning, comparative biology and taxonomic classification.</title>
        <authorList>
            <person name="Goeker M."/>
        </authorList>
    </citation>
    <scope>NUCLEOTIDE SEQUENCE [LARGE SCALE GENOMIC DNA]</scope>
    <source>
        <strain evidence="7 8">DSM 28287</strain>
    </source>
</reference>
<dbReference type="InterPro" id="IPR001940">
    <property type="entry name" value="Peptidase_S1C"/>
</dbReference>
<dbReference type="SUPFAM" id="SSF50156">
    <property type="entry name" value="PDZ domain-like"/>
    <property type="match status" value="1"/>
</dbReference>
<dbReference type="EMBL" id="SNXO01000032">
    <property type="protein sequence ID" value="TDP51093.1"/>
    <property type="molecule type" value="Genomic_DNA"/>
</dbReference>
<dbReference type="GO" id="GO:0006508">
    <property type="term" value="P:proteolysis"/>
    <property type="evidence" value="ECO:0007669"/>
    <property type="project" value="UniProtKB-KW"/>
</dbReference>
<feature type="compositionally biased region" description="Low complexity" evidence="4">
    <location>
        <begin position="68"/>
        <end position="92"/>
    </location>
</feature>
<dbReference type="SMART" id="SM00228">
    <property type="entry name" value="PDZ"/>
    <property type="match status" value="1"/>
</dbReference>
<dbReference type="InterPro" id="IPR009003">
    <property type="entry name" value="Peptidase_S1_PA"/>
</dbReference>
<name>A0A4R6PXM7_9FIRM</name>
<dbReference type="PRINTS" id="PR00834">
    <property type="entry name" value="PROTEASES2C"/>
</dbReference>
<comment type="similarity">
    <text evidence="1">Belongs to the peptidase S1C family.</text>
</comment>
<dbReference type="PANTHER" id="PTHR43343:SF3">
    <property type="entry name" value="PROTEASE DO-LIKE 8, CHLOROPLASTIC"/>
    <property type="match status" value="1"/>
</dbReference>
<dbReference type="Pfam" id="PF13365">
    <property type="entry name" value="Trypsin_2"/>
    <property type="match status" value="1"/>
</dbReference>
<feature type="compositionally biased region" description="Gly residues" evidence="4">
    <location>
        <begin position="153"/>
        <end position="164"/>
    </location>
</feature>
<dbReference type="InterPro" id="IPR036034">
    <property type="entry name" value="PDZ_sf"/>
</dbReference>
<dbReference type="GO" id="GO:0004252">
    <property type="term" value="F:serine-type endopeptidase activity"/>
    <property type="evidence" value="ECO:0007669"/>
    <property type="project" value="InterPro"/>
</dbReference>
<accession>A0A4R6PXM7</accession>
<feature type="region of interest" description="Disordered" evidence="4">
    <location>
        <begin position="153"/>
        <end position="174"/>
    </location>
</feature>
<keyword evidence="8" id="KW-1185">Reference proteome</keyword>
<feature type="domain" description="PDZ" evidence="6">
    <location>
        <begin position="446"/>
        <end position="519"/>
    </location>
</feature>
<comment type="caution">
    <text evidence="7">The sequence shown here is derived from an EMBL/GenBank/DDBJ whole genome shotgun (WGS) entry which is preliminary data.</text>
</comment>
<keyword evidence="3" id="KW-0378">Hydrolase</keyword>
<evidence type="ECO:0000259" key="6">
    <source>
        <dbReference type="PROSITE" id="PS50106"/>
    </source>
</evidence>